<evidence type="ECO:0000256" key="1">
    <source>
        <dbReference type="SAM" id="MobiDB-lite"/>
    </source>
</evidence>
<dbReference type="InterPro" id="IPR053006">
    <property type="entry name" value="Meiosis_regulatory"/>
</dbReference>
<sequence length="523" mass="59049">MSQSESTVTSLSPGSFYPSPPTSPGPATREIFAGKNAETTTTNDVTPKEAGITITEEPSKAQPMITTGPTASETTEELADAEERRVLETWKKALSLGEGRCGAIKTYSKENNERCMNKVASKKTAGIDKLIEMLRRPNESPLQIETHLDNLAKLVHCHWHDHPPIRQTRIDEWLAALPGSPRSPTLKRRLRSILGPAPSSCTALKKKGEPCKNNVKRENQYFCDKTIGKMVQMATATPDGDVNLDDLVAVLRYYMLCHVHQKHASICKHEWTSAINRFQIACQHEIARRESENAIAEANNKGTCAFRTPPSTPGSRKVSKHPSDYWGKGFDTGPFDVIGKNDIEAEDLTPNQSIRSVAEELLNTDSKKSKNEVNSGYVYVFKVPGNERFVKIGFTTREGDTRHEEWKKDCNREPIAIYPATKLVPHAHRVERLVHAELMEHRVRIYCERCRKQHIEWFEVSASMAIASVEKWSLWMAGRPYEEVARESSEWHLNETEKKRLDDVAKFLKDLGCHYETGCPDRQ</sequence>
<dbReference type="AlphaFoldDB" id="A0AAJ0G206"/>
<organism evidence="3 4">
    <name type="scientific">Conoideocrella luteorostrata</name>
    <dbReference type="NCBI Taxonomy" id="1105319"/>
    <lineage>
        <taxon>Eukaryota</taxon>
        <taxon>Fungi</taxon>
        <taxon>Dikarya</taxon>
        <taxon>Ascomycota</taxon>
        <taxon>Pezizomycotina</taxon>
        <taxon>Sordariomycetes</taxon>
        <taxon>Hypocreomycetidae</taxon>
        <taxon>Hypocreales</taxon>
        <taxon>Clavicipitaceae</taxon>
        <taxon>Conoideocrella</taxon>
    </lineage>
</organism>
<feature type="domain" description="Bacteriophage T5 Orf172 DNA-binding" evidence="2">
    <location>
        <begin position="384"/>
        <end position="472"/>
    </location>
</feature>
<evidence type="ECO:0000259" key="2">
    <source>
        <dbReference type="SMART" id="SM00974"/>
    </source>
</evidence>
<dbReference type="SMART" id="SM00974">
    <property type="entry name" value="T5orf172"/>
    <property type="match status" value="1"/>
</dbReference>
<dbReference type="PANTHER" id="PTHR28094:SF1">
    <property type="entry name" value="MEIOTICALLY UP-REGULATED GENE 113 PROTEIN"/>
    <property type="match status" value="1"/>
</dbReference>
<feature type="region of interest" description="Disordered" evidence="1">
    <location>
        <begin position="304"/>
        <end position="323"/>
    </location>
</feature>
<feature type="region of interest" description="Disordered" evidence="1">
    <location>
        <begin position="1"/>
        <end position="55"/>
    </location>
</feature>
<proteinExistence type="predicted"/>
<evidence type="ECO:0000313" key="4">
    <source>
        <dbReference type="Proteomes" id="UP001251528"/>
    </source>
</evidence>
<evidence type="ECO:0000313" key="3">
    <source>
        <dbReference type="EMBL" id="KAK2603988.1"/>
    </source>
</evidence>
<accession>A0AAJ0G206</accession>
<feature type="compositionally biased region" description="Polar residues" evidence="1">
    <location>
        <begin position="1"/>
        <end position="13"/>
    </location>
</feature>
<dbReference type="Pfam" id="PF10544">
    <property type="entry name" value="T5orf172"/>
    <property type="match status" value="1"/>
</dbReference>
<keyword evidence="4" id="KW-1185">Reference proteome</keyword>
<name>A0AAJ0G206_9HYPO</name>
<reference evidence="3" key="1">
    <citation type="submission" date="2023-06" db="EMBL/GenBank/DDBJ databases">
        <title>Conoideocrella luteorostrata (Hypocreales: Clavicipitaceae), a potential biocontrol fungus for elongate hemlock scale in United States Christmas tree production areas.</title>
        <authorList>
            <person name="Barrett H."/>
            <person name="Lovett B."/>
            <person name="Macias A.M."/>
            <person name="Stajich J.E."/>
            <person name="Kasson M.T."/>
        </authorList>
    </citation>
    <scope>NUCLEOTIDE SEQUENCE</scope>
    <source>
        <strain evidence="3">ARSEF 14590</strain>
    </source>
</reference>
<protein>
    <recommendedName>
        <fullName evidence="2">Bacteriophage T5 Orf172 DNA-binding domain-containing protein</fullName>
    </recommendedName>
</protein>
<comment type="caution">
    <text evidence="3">The sequence shown here is derived from an EMBL/GenBank/DDBJ whole genome shotgun (WGS) entry which is preliminary data.</text>
</comment>
<dbReference type="EMBL" id="JASWJB010000052">
    <property type="protein sequence ID" value="KAK2603988.1"/>
    <property type="molecule type" value="Genomic_DNA"/>
</dbReference>
<gene>
    <name evidence="3" type="ORF">QQS21_003824</name>
</gene>
<dbReference type="InterPro" id="IPR018306">
    <property type="entry name" value="Phage_T5_Orf172_DNA-bd"/>
</dbReference>
<dbReference type="PANTHER" id="PTHR28094">
    <property type="entry name" value="MEIOTICALLY UP-REGULATED GENE 113 PROTEIN"/>
    <property type="match status" value="1"/>
</dbReference>
<dbReference type="Proteomes" id="UP001251528">
    <property type="component" value="Unassembled WGS sequence"/>
</dbReference>